<dbReference type="EMBL" id="JAULSW010000001">
    <property type="protein sequence ID" value="KAK3393084.1"/>
    <property type="molecule type" value="Genomic_DNA"/>
</dbReference>
<evidence type="ECO:0000313" key="2">
    <source>
        <dbReference type="Proteomes" id="UP001285441"/>
    </source>
</evidence>
<keyword evidence="2" id="KW-1185">Reference proteome</keyword>
<name>A0AAE0U7A6_9PEZI</name>
<gene>
    <name evidence="1" type="ORF">B0H63DRAFT_9194</name>
</gene>
<proteinExistence type="predicted"/>
<reference evidence="1" key="2">
    <citation type="submission" date="2023-06" db="EMBL/GenBank/DDBJ databases">
        <authorList>
            <consortium name="Lawrence Berkeley National Laboratory"/>
            <person name="Haridas S."/>
            <person name="Hensen N."/>
            <person name="Bonometti L."/>
            <person name="Westerberg I."/>
            <person name="Brannstrom I.O."/>
            <person name="Guillou S."/>
            <person name="Cros-Aarteil S."/>
            <person name="Calhoun S."/>
            <person name="Kuo A."/>
            <person name="Mondo S."/>
            <person name="Pangilinan J."/>
            <person name="Riley R."/>
            <person name="LaButti K."/>
            <person name="Andreopoulos B."/>
            <person name="Lipzen A."/>
            <person name="Chen C."/>
            <person name="Yanf M."/>
            <person name="Daum C."/>
            <person name="Ng V."/>
            <person name="Clum A."/>
            <person name="Steindorff A."/>
            <person name="Ohm R."/>
            <person name="Martin F."/>
            <person name="Silar P."/>
            <person name="Natvig D."/>
            <person name="Lalanne C."/>
            <person name="Gautier V."/>
            <person name="Ament-velasquez S.L."/>
            <person name="Kruys A."/>
            <person name="Hutchinson M.I."/>
            <person name="Powell A.J."/>
            <person name="Barry K."/>
            <person name="Miller A.N."/>
            <person name="Grigoriev I.V."/>
            <person name="Debuchy R."/>
            <person name="Gladieux P."/>
            <person name="Thoren M.H."/>
            <person name="Johannesson H."/>
        </authorList>
    </citation>
    <scope>NUCLEOTIDE SEQUENCE</scope>
    <source>
        <strain evidence="1">CBS 232.78</strain>
    </source>
</reference>
<evidence type="ECO:0000313" key="1">
    <source>
        <dbReference type="EMBL" id="KAK3393084.1"/>
    </source>
</evidence>
<reference evidence="1" key="1">
    <citation type="journal article" date="2023" name="Mol. Phylogenet. Evol.">
        <title>Genome-scale phylogeny and comparative genomics of the fungal order Sordariales.</title>
        <authorList>
            <person name="Hensen N."/>
            <person name="Bonometti L."/>
            <person name="Westerberg I."/>
            <person name="Brannstrom I.O."/>
            <person name="Guillou S."/>
            <person name="Cros-Aarteil S."/>
            <person name="Calhoun S."/>
            <person name="Haridas S."/>
            <person name="Kuo A."/>
            <person name="Mondo S."/>
            <person name="Pangilinan J."/>
            <person name="Riley R."/>
            <person name="LaButti K."/>
            <person name="Andreopoulos B."/>
            <person name="Lipzen A."/>
            <person name="Chen C."/>
            <person name="Yan M."/>
            <person name="Daum C."/>
            <person name="Ng V."/>
            <person name="Clum A."/>
            <person name="Steindorff A."/>
            <person name="Ohm R.A."/>
            <person name="Martin F."/>
            <person name="Silar P."/>
            <person name="Natvig D.O."/>
            <person name="Lalanne C."/>
            <person name="Gautier V."/>
            <person name="Ament-Velasquez S.L."/>
            <person name="Kruys A."/>
            <person name="Hutchinson M.I."/>
            <person name="Powell A.J."/>
            <person name="Barry K."/>
            <person name="Miller A.N."/>
            <person name="Grigoriev I.V."/>
            <person name="Debuchy R."/>
            <person name="Gladieux P."/>
            <person name="Hiltunen Thoren M."/>
            <person name="Johannesson H."/>
        </authorList>
    </citation>
    <scope>NUCLEOTIDE SEQUENCE</scope>
    <source>
        <strain evidence="1">CBS 232.78</strain>
    </source>
</reference>
<comment type="caution">
    <text evidence="1">The sequence shown here is derived from an EMBL/GenBank/DDBJ whole genome shotgun (WGS) entry which is preliminary data.</text>
</comment>
<sequence>MALGPLWLAAMRFCRGSILQMNDATGFFFLGSIDSPTLPNCRPRAGLHLHTIEEFKITQSGRSFPLSPFDPQFSES</sequence>
<protein>
    <submittedName>
        <fullName evidence="1">Uncharacterized protein</fullName>
    </submittedName>
</protein>
<dbReference type="Proteomes" id="UP001285441">
    <property type="component" value="Unassembled WGS sequence"/>
</dbReference>
<accession>A0AAE0U7A6</accession>
<organism evidence="1 2">
    <name type="scientific">Podospora didyma</name>
    <dbReference type="NCBI Taxonomy" id="330526"/>
    <lineage>
        <taxon>Eukaryota</taxon>
        <taxon>Fungi</taxon>
        <taxon>Dikarya</taxon>
        <taxon>Ascomycota</taxon>
        <taxon>Pezizomycotina</taxon>
        <taxon>Sordariomycetes</taxon>
        <taxon>Sordariomycetidae</taxon>
        <taxon>Sordariales</taxon>
        <taxon>Podosporaceae</taxon>
        <taxon>Podospora</taxon>
    </lineage>
</organism>
<dbReference type="AlphaFoldDB" id="A0AAE0U7A6"/>